<dbReference type="RefSeq" id="WP_406770759.1">
    <property type="nucleotide sequence ID" value="NZ_JBJHZZ010000015.1"/>
</dbReference>
<sequence>MIKLKCKKCGQAWYTANTRLNQKCSECGGLLVEEELNFIRSEEVSIKPEPSKNCGPKVIHLNW</sequence>
<dbReference type="Proteomes" id="UP001623591">
    <property type="component" value="Unassembled WGS sequence"/>
</dbReference>
<keyword evidence="2" id="KW-1185">Reference proteome</keyword>
<evidence type="ECO:0000313" key="2">
    <source>
        <dbReference type="Proteomes" id="UP001623591"/>
    </source>
</evidence>
<organism evidence="1 2">
    <name type="scientific">Candidatus Clostridium stratigraminis</name>
    <dbReference type="NCBI Taxonomy" id="3381661"/>
    <lineage>
        <taxon>Bacteria</taxon>
        <taxon>Bacillati</taxon>
        <taxon>Bacillota</taxon>
        <taxon>Clostridia</taxon>
        <taxon>Eubacteriales</taxon>
        <taxon>Clostridiaceae</taxon>
        <taxon>Clostridium</taxon>
    </lineage>
</organism>
<comment type="caution">
    <text evidence="1">The sequence shown here is derived from an EMBL/GenBank/DDBJ whole genome shotgun (WGS) entry which is preliminary data.</text>
</comment>
<accession>A0ABW8T6W6</accession>
<gene>
    <name evidence="1" type="ORF">ACJDUG_15355</name>
</gene>
<proteinExistence type="predicted"/>
<protein>
    <submittedName>
        <fullName evidence="1">Uncharacterized protein</fullName>
    </submittedName>
</protein>
<reference evidence="1 2" key="1">
    <citation type="submission" date="2024-11" db="EMBL/GenBank/DDBJ databases">
        <authorList>
            <person name="Heng Y.C."/>
            <person name="Lim A.C.H."/>
            <person name="Lee J.K.Y."/>
            <person name="Kittelmann S."/>
        </authorList>
    </citation>
    <scope>NUCLEOTIDE SEQUENCE [LARGE SCALE GENOMIC DNA]</scope>
    <source>
        <strain evidence="1 2">WILCCON 0185</strain>
    </source>
</reference>
<evidence type="ECO:0000313" key="1">
    <source>
        <dbReference type="EMBL" id="MFL0248334.1"/>
    </source>
</evidence>
<dbReference type="EMBL" id="JBJHZZ010000015">
    <property type="protein sequence ID" value="MFL0248334.1"/>
    <property type="molecule type" value="Genomic_DNA"/>
</dbReference>
<name>A0ABW8T6W6_9CLOT</name>